<keyword evidence="2" id="KW-0479">Metal-binding</keyword>
<evidence type="ECO:0000313" key="9">
    <source>
        <dbReference type="Proteomes" id="UP000321328"/>
    </source>
</evidence>
<dbReference type="Proteomes" id="UP000321328">
    <property type="component" value="Unassembled WGS sequence"/>
</dbReference>
<evidence type="ECO:0000256" key="4">
    <source>
        <dbReference type="ARBA" id="ARBA00023014"/>
    </source>
</evidence>
<dbReference type="PANTHER" id="PTHR21496">
    <property type="entry name" value="FERREDOXIN-RELATED"/>
    <property type="match status" value="1"/>
</dbReference>
<dbReference type="SUPFAM" id="SSF50022">
    <property type="entry name" value="ISP domain"/>
    <property type="match status" value="1"/>
</dbReference>
<dbReference type="InterPro" id="IPR017941">
    <property type="entry name" value="Rieske_2Fe-2S"/>
</dbReference>
<dbReference type="InterPro" id="IPR036922">
    <property type="entry name" value="Rieske_2Fe-2S_sf"/>
</dbReference>
<keyword evidence="4" id="KW-0411">Iron-sulfur</keyword>
<organism evidence="8 9">
    <name type="scientific">Pseudonocardia asaccharolytica DSM 44247 = NBRC 16224</name>
    <dbReference type="NCBI Taxonomy" id="1123024"/>
    <lineage>
        <taxon>Bacteria</taxon>
        <taxon>Bacillati</taxon>
        <taxon>Actinomycetota</taxon>
        <taxon>Actinomycetes</taxon>
        <taxon>Pseudonocardiales</taxon>
        <taxon>Pseudonocardiaceae</taxon>
        <taxon>Pseudonocardia</taxon>
    </lineage>
</organism>
<dbReference type="PANTHER" id="PTHR21496:SF0">
    <property type="entry name" value="RIESKE DOMAIN-CONTAINING PROTEIN"/>
    <property type="match status" value="1"/>
</dbReference>
<keyword evidence="9" id="KW-1185">Reference proteome</keyword>
<evidence type="ECO:0000256" key="3">
    <source>
        <dbReference type="ARBA" id="ARBA00023004"/>
    </source>
</evidence>
<accession>A0A511D5M4</accession>
<dbReference type="Pfam" id="PF00355">
    <property type="entry name" value="Rieske"/>
    <property type="match status" value="1"/>
</dbReference>
<dbReference type="Gene3D" id="2.102.10.10">
    <property type="entry name" value="Rieske [2Fe-2S] iron-sulphur domain"/>
    <property type="match status" value="1"/>
</dbReference>
<dbReference type="GO" id="GO:0051537">
    <property type="term" value="F:2 iron, 2 sulfur cluster binding"/>
    <property type="evidence" value="ECO:0007669"/>
    <property type="project" value="UniProtKB-KW"/>
</dbReference>
<dbReference type="GO" id="GO:0046872">
    <property type="term" value="F:metal ion binding"/>
    <property type="evidence" value="ECO:0007669"/>
    <property type="project" value="UniProtKB-KW"/>
</dbReference>
<dbReference type="PROSITE" id="PS51296">
    <property type="entry name" value="RIESKE"/>
    <property type="match status" value="1"/>
</dbReference>
<protein>
    <submittedName>
        <fullName evidence="8">(2Fe-2S)-binding protein</fullName>
    </submittedName>
</protein>
<sequence length="123" mass="13369">MCHKDDLGPGQMTGAQLGPIRVVVIRAKDGSLHALAAKCLHQGGPLDQGRLYDHTLTTDDVGRYAMDADREIIKCPWHGYEYDIRTGATVFDETRCLQTFATREEGDQITVELEPPGAAAASA</sequence>
<evidence type="ECO:0000256" key="2">
    <source>
        <dbReference type="ARBA" id="ARBA00022723"/>
    </source>
</evidence>
<evidence type="ECO:0000313" key="8">
    <source>
        <dbReference type="EMBL" id="GEL20085.1"/>
    </source>
</evidence>
<keyword evidence="1" id="KW-0001">2Fe-2S</keyword>
<keyword evidence="3" id="KW-0408">Iron</keyword>
<dbReference type="EMBL" id="BJVI01000056">
    <property type="protein sequence ID" value="GEL20085.1"/>
    <property type="molecule type" value="Genomic_DNA"/>
</dbReference>
<feature type="domain" description="Rieske" evidence="7">
    <location>
        <begin position="1"/>
        <end position="111"/>
    </location>
</feature>
<dbReference type="CDD" id="cd03467">
    <property type="entry name" value="Rieske"/>
    <property type="match status" value="1"/>
</dbReference>
<evidence type="ECO:0000256" key="1">
    <source>
        <dbReference type="ARBA" id="ARBA00022714"/>
    </source>
</evidence>
<dbReference type="STRING" id="1123024.GCA_000423625_04657"/>
<dbReference type="GO" id="GO:0004497">
    <property type="term" value="F:monooxygenase activity"/>
    <property type="evidence" value="ECO:0007669"/>
    <property type="project" value="UniProtKB-ARBA"/>
</dbReference>
<comment type="caution">
    <text evidence="8">The sequence shown here is derived from an EMBL/GenBank/DDBJ whole genome shotgun (WGS) entry which is preliminary data.</text>
</comment>
<evidence type="ECO:0000256" key="6">
    <source>
        <dbReference type="ARBA" id="ARBA00038001"/>
    </source>
</evidence>
<evidence type="ECO:0000256" key="5">
    <source>
        <dbReference type="ARBA" id="ARBA00034078"/>
    </source>
</evidence>
<gene>
    <name evidence="8" type="ORF">PA7_39220</name>
</gene>
<dbReference type="AlphaFoldDB" id="A0A511D5M4"/>
<reference evidence="8 9" key="1">
    <citation type="submission" date="2019-07" db="EMBL/GenBank/DDBJ databases">
        <title>Whole genome shotgun sequence of Pseudonocardia asaccharolytica NBRC 16224.</title>
        <authorList>
            <person name="Hosoyama A."/>
            <person name="Uohara A."/>
            <person name="Ohji S."/>
            <person name="Ichikawa N."/>
        </authorList>
    </citation>
    <scope>NUCLEOTIDE SEQUENCE [LARGE SCALE GENOMIC DNA]</scope>
    <source>
        <strain evidence="8 9">NBRC 16224</strain>
    </source>
</reference>
<proteinExistence type="inferred from homology"/>
<comment type="similarity">
    <text evidence="6">Belongs to the bacterial ring-hydroxylating dioxygenase ferredoxin component family.</text>
</comment>
<name>A0A511D5M4_9PSEU</name>
<comment type="cofactor">
    <cofactor evidence="5">
        <name>[2Fe-2S] cluster</name>
        <dbReference type="ChEBI" id="CHEBI:190135"/>
    </cofactor>
</comment>
<evidence type="ECO:0000259" key="7">
    <source>
        <dbReference type="PROSITE" id="PS51296"/>
    </source>
</evidence>
<dbReference type="GO" id="GO:0016705">
    <property type="term" value="F:oxidoreductase activity, acting on paired donors, with incorporation or reduction of molecular oxygen"/>
    <property type="evidence" value="ECO:0007669"/>
    <property type="project" value="UniProtKB-ARBA"/>
</dbReference>